<accession>A0ABN0WMX7</accession>
<feature type="transmembrane region" description="Helical" evidence="1">
    <location>
        <begin position="44"/>
        <end position="67"/>
    </location>
</feature>
<keyword evidence="1" id="KW-0472">Membrane</keyword>
<keyword evidence="1" id="KW-0812">Transmembrane</keyword>
<protein>
    <submittedName>
        <fullName evidence="2">Uncharacterized protein</fullName>
    </submittedName>
</protein>
<keyword evidence="1" id="KW-1133">Transmembrane helix</keyword>
<feature type="transmembrane region" description="Helical" evidence="1">
    <location>
        <begin position="73"/>
        <end position="93"/>
    </location>
</feature>
<comment type="caution">
    <text evidence="2">The sequence shown here is derived from an EMBL/GenBank/DDBJ whole genome shotgun (WGS) entry which is preliminary data.</text>
</comment>
<dbReference type="EMBL" id="BAAADJ010000061">
    <property type="protein sequence ID" value="GAA0342290.1"/>
    <property type="molecule type" value="Genomic_DNA"/>
</dbReference>
<evidence type="ECO:0000313" key="2">
    <source>
        <dbReference type="EMBL" id="GAA0342290.1"/>
    </source>
</evidence>
<evidence type="ECO:0000313" key="3">
    <source>
        <dbReference type="Proteomes" id="UP001500782"/>
    </source>
</evidence>
<keyword evidence="3" id="KW-1185">Reference proteome</keyword>
<feature type="transmembrane region" description="Helical" evidence="1">
    <location>
        <begin position="105"/>
        <end position="123"/>
    </location>
</feature>
<sequence length="136" mass="15710">MDFFLKFVLVFLPLLYWSFLLTFVIRLVFRMLKKDRPAAKKEVIAIFFMVSFLFMNIGFTFVIPSIIPAIPSLTNFFLSIVLALVIILITLRYAVINKKIFKTSIIIQAVYMGLVLVSFFYFSENLNGPVGIYVSE</sequence>
<name>A0ABN0WMX7_9BACI</name>
<reference evidence="2 3" key="1">
    <citation type="journal article" date="2019" name="Int. J. Syst. Evol. Microbiol.">
        <title>The Global Catalogue of Microorganisms (GCM) 10K type strain sequencing project: providing services to taxonomists for standard genome sequencing and annotation.</title>
        <authorList>
            <consortium name="The Broad Institute Genomics Platform"/>
            <consortium name="The Broad Institute Genome Sequencing Center for Infectious Disease"/>
            <person name="Wu L."/>
            <person name="Ma J."/>
        </authorList>
    </citation>
    <scope>NUCLEOTIDE SEQUENCE [LARGE SCALE GENOMIC DNA]</scope>
    <source>
        <strain evidence="2 3">JCM 9731</strain>
    </source>
</reference>
<organism evidence="2 3">
    <name type="scientific">Bacillus carboniphilus</name>
    <dbReference type="NCBI Taxonomy" id="86663"/>
    <lineage>
        <taxon>Bacteria</taxon>
        <taxon>Bacillati</taxon>
        <taxon>Bacillota</taxon>
        <taxon>Bacilli</taxon>
        <taxon>Bacillales</taxon>
        <taxon>Bacillaceae</taxon>
        <taxon>Bacillus</taxon>
    </lineage>
</organism>
<proteinExistence type="predicted"/>
<dbReference type="Proteomes" id="UP001500782">
    <property type="component" value="Unassembled WGS sequence"/>
</dbReference>
<feature type="transmembrane region" description="Helical" evidence="1">
    <location>
        <begin position="14"/>
        <end position="32"/>
    </location>
</feature>
<evidence type="ECO:0000256" key="1">
    <source>
        <dbReference type="SAM" id="Phobius"/>
    </source>
</evidence>
<gene>
    <name evidence="2" type="ORF">GCM10008967_35850</name>
</gene>